<protein>
    <submittedName>
        <fullName evidence="1">Uncharacterized protein</fullName>
    </submittedName>
</protein>
<gene>
    <name evidence="1" type="ORF">QFC22_002901</name>
</gene>
<evidence type="ECO:0000313" key="1">
    <source>
        <dbReference type="EMBL" id="KAJ9120965.1"/>
    </source>
</evidence>
<comment type="caution">
    <text evidence="1">The sequence shown here is derived from an EMBL/GenBank/DDBJ whole genome shotgun (WGS) entry which is preliminary data.</text>
</comment>
<accession>A0ACC2XBI4</accession>
<organism evidence="1 2">
    <name type="scientific">Naganishia vaughanmartiniae</name>
    <dbReference type="NCBI Taxonomy" id="1424756"/>
    <lineage>
        <taxon>Eukaryota</taxon>
        <taxon>Fungi</taxon>
        <taxon>Dikarya</taxon>
        <taxon>Basidiomycota</taxon>
        <taxon>Agaricomycotina</taxon>
        <taxon>Tremellomycetes</taxon>
        <taxon>Filobasidiales</taxon>
        <taxon>Filobasidiaceae</taxon>
        <taxon>Naganishia</taxon>
    </lineage>
</organism>
<proteinExistence type="predicted"/>
<name>A0ACC2XBI4_9TREE</name>
<evidence type="ECO:0000313" key="2">
    <source>
        <dbReference type="Proteomes" id="UP001243375"/>
    </source>
</evidence>
<reference evidence="1" key="1">
    <citation type="submission" date="2023-04" db="EMBL/GenBank/DDBJ databases">
        <title>Draft Genome sequencing of Naganishia species isolated from polar environments using Oxford Nanopore Technology.</title>
        <authorList>
            <person name="Leo P."/>
            <person name="Venkateswaran K."/>
        </authorList>
    </citation>
    <scope>NUCLEOTIDE SEQUENCE</scope>
    <source>
        <strain evidence="1">MNA-CCFEE 5425</strain>
    </source>
</reference>
<dbReference type="Proteomes" id="UP001243375">
    <property type="component" value="Unassembled WGS sequence"/>
</dbReference>
<dbReference type="EMBL" id="JASBWU010000006">
    <property type="protein sequence ID" value="KAJ9120965.1"/>
    <property type="molecule type" value="Genomic_DNA"/>
</dbReference>
<keyword evidence="2" id="KW-1185">Reference proteome</keyword>
<sequence>MRKLRRFLEALDAPSNTEIDYEAGKEIIRQHLTDNQVLLKSMQERLRQSEEHLQLYEQKHSDLENLLAQRNASYEQLLGMSLVRGVESNGTDLSTIARNAAGVVGDEAVAEIKASYNAQYDSKRGLLEVETSALRRRLESKDEEVTRLQDTIDSQAGSIEDLNVSQYAFLMSS</sequence>